<dbReference type="Proteomes" id="UP000234198">
    <property type="component" value="Unassembled WGS sequence"/>
</dbReference>
<protein>
    <recommendedName>
        <fullName evidence="3">Metal-binding protein</fullName>
    </recommendedName>
</protein>
<evidence type="ECO:0000313" key="2">
    <source>
        <dbReference type="Proteomes" id="UP000234198"/>
    </source>
</evidence>
<dbReference type="AlphaFoldDB" id="A0A2I1I062"/>
<evidence type="ECO:0000313" key="1">
    <source>
        <dbReference type="EMBL" id="PKY64522.1"/>
    </source>
</evidence>
<reference evidence="1 2" key="1">
    <citation type="submission" date="2017-12" db="EMBL/GenBank/DDBJ databases">
        <title>Phylogenetic diversity of female urinary microbiome.</title>
        <authorList>
            <person name="Thomas-White K."/>
            <person name="Wolfe A.J."/>
        </authorList>
    </citation>
    <scope>NUCLEOTIDE SEQUENCE [LARGE SCALE GENOMIC DNA]</scope>
    <source>
        <strain evidence="1 2">UMB0018</strain>
    </source>
</reference>
<name>A0A2I1I062_9ACTO</name>
<comment type="caution">
    <text evidence="1">The sequence shown here is derived from an EMBL/GenBank/DDBJ whole genome shotgun (WGS) entry which is preliminary data.</text>
</comment>
<dbReference type="Pfam" id="PF02620">
    <property type="entry name" value="YceD"/>
    <property type="match status" value="1"/>
</dbReference>
<accession>A0A2I1I062</accession>
<dbReference type="InterPro" id="IPR003772">
    <property type="entry name" value="YceD"/>
</dbReference>
<sequence length="189" mass="20275">MSDKTLVLSLARLPRALGSTLHEDLVWATPDDLGTPSMSAVPGVPLDISVDMTSVEDGVLVQLATSVDLVGECVRCLDEVRDHHDVASAEVYFEPGAPALTPTDDEDEEVDDLFVIGERDTISIETQLRDAIVPLVDPRPLCAPDCAGLCDVCGEKWADLPEDHDHFVVDPRLASLASLLGEDSESGRS</sequence>
<proteinExistence type="predicted"/>
<gene>
    <name evidence="1" type="ORF">CYJ22_05500</name>
</gene>
<organism evidence="1 2">
    <name type="scientific">Schaalia odontolytica</name>
    <dbReference type="NCBI Taxonomy" id="1660"/>
    <lineage>
        <taxon>Bacteria</taxon>
        <taxon>Bacillati</taxon>
        <taxon>Actinomycetota</taxon>
        <taxon>Actinomycetes</taxon>
        <taxon>Actinomycetales</taxon>
        <taxon>Actinomycetaceae</taxon>
        <taxon>Schaalia</taxon>
    </lineage>
</organism>
<dbReference type="EMBL" id="PKKM01000006">
    <property type="protein sequence ID" value="PKY64522.1"/>
    <property type="molecule type" value="Genomic_DNA"/>
</dbReference>
<evidence type="ECO:0008006" key="3">
    <source>
        <dbReference type="Google" id="ProtNLM"/>
    </source>
</evidence>
<dbReference type="RefSeq" id="WP_007588370.1">
    <property type="nucleotide sequence ID" value="NZ_PKKM01000006.1"/>
</dbReference>